<feature type="active site" evidence="5">
    <location>
        <position position="329"/>
    </location>
</feature>
<dbReference type="PANTHER" id="PTHR11699">
    <property type="entry name" value="ALDEHYDE DEHYDROGENASE-RELATED"/>
    <property type="match status" value="1"/>
</dbReference>
<keyword evidence="9" id="KW-1185">Reference proteome</keyword>
<evidence type="ECO:0000256" key="4">
    <source>
        <dbReference type="ARBA" id="ARBA00049194"/>
    </source>
</evidence>
<feature type="domain" description="Aldehyde dehydrogenase" evidence="7">
    <location>
        <begin position="93"/>
        <end position="564"/>
    </location>
</feature>
<dbReference type="SUPFAM" id="SSF53720">
    <property type="entry name" value="ALDH-like"/>
    <property type="match status" value="1"/>
</dbReference>
<dbReference type="InterPro" id="IPR015590">
    <property type="entry name" value="Aldehyde_DH_dom"/>
</dbReference>
<dbReference type="FunFam" id="3.40.605.10:FF:000014">
    <property type="entry name" value="aldehyde dehydrogenase 22A1"/>
    <property type="match status" value="1"/>
</dbReference>
<comment type="catalytic activity">
    <reaction evidence="4">
        <text>an aldehyde + NAD(+) + H2O = a carboxylate + NADH + 2 H(+)</text>
        <dbReference type="Rhea" id="RHEA:16185"/>
        <dbReference type="ChEBI" id="CHEBI:15377"/>
        <dbReference type="ChEBI" id="CHEBI:15378"/>
        <dbReference type="ChEBI" id="CHEBI:17478"/>
        <dbReference type="ChEBI" id="CHEBI:29067"/>
        <dbReference type="ChEBI" id="CHEBI:57540"/>
        <dbReference type="ChEBI" id="CHEBI:57945"/>
        <dbReference type="EC" id="1.2.1.3"/>
    </reaction>
</comment>
<dbReference type="Gene3D" id="3.40.605.10">
    <property type="entry name" value="Aldehyde Dehydrogenase, Chain A, domain 1"/>
    <property type="match status" value="1"/>
</dbReference>
<gene>
    <name evidence="8" type="ORF">GMOD_00003317</name>
</gene>
<comment type="similarity">
    <text evidence="1 6">Belongs to the aldehyde dehydrogenase family.</text>
</comment>
<evidence type="ECO:0000256" key="5">
    <source>
        <dbReference type="PROSITE-ProRule" id="PRU10007"/>
    </source>
</evidence>
<dbReference type="PROSITE" id="PS00687">
    <property type="entry name" value="ALDEHYDE_DEHYDR_GLU"/>
    <property type="match status" value="1"/>
</dbReference>
<protein>
    <recommendedName>
        <fullName evidence="3">aldehyde dehydrogenase (NAD(+))</fullName>
        <ecNumber evidence="3">1.2.1.3</ecNumber>
    </recommendedName>
</protein>
<sequence length="624" mass="67839">MGVFWEGLGDDTRHVAWSAPVSNMDRITARADNDFNVVLYGTLWIAALSLIWFTCRADPEEPVKYVIDTPEQGEKGWKGEVLENPGLKVSGSHLIQCYAPATGEALGRVNPSTADGIDRAIEKAKAAQVKWAQTSFLQRRKVLRTMLKFILENQEVIARVACLDSGKTMVDASLGEILVTVEKLRWTIKHGEKSLKVEKRDSNFLMMYKSNEVVWEPLGVVAACVSWNYPFHNLISPVIASIFAGNAIIVKGSEATAWSSSYFASIATQALKACGHSPDIVQSVVCWPDVADHLTSHPDISHITFIGSRPVAHHVCASAAKALIPVCVELGGKDPALVLDDLSNSDFKRVASILMRGTFQSAGQNCIGIERVIALPNVYGRLIEYLTPKIRALRPGSILNSSSDTPIDIGASISDASYSKLEDLIQDAVKNGARVLAGGKRYSHPDFPKGHYFTPTFIVDVTPSMKIAQTELFAPVFLLMRAESVADAITIANSTSYALGSSVFGSSNRDLELVVRSLHAGMVAVNDFAVYYMVQMPFGGTKGSGYGRFAGKEGLRSLCNQKSITRDRWAWAGIKTGIPPPMDIPLQGEGAGDRAWNFAQGIVWLGYGDLRGKIRGLKGVMGMK</sequence>
<accession>A0A3M7MII3</accession>
<dbReference type="InterPro" id="IPR016161">
    <property type="entry name" value="Ald_DH/histidinol_DH"/>
</dbReference>
<dbReference type="Pfam" id="PF00171">
    <property type="entry name" value="Aldedh"/>
    <property type="match status" value="1"/>
</dbReference>
<name>A0A3M7MII3_9PLEO</name>
<dbReference type="GO" id="GO:0004029">
    <property type="term" value="F:aldehyde dehydrogenase (NAD+) activity"/>
    <property type="evidence" value="ECO:0007669"/>
    <property type="project" value="UniProtKB-EC"/>
</dbReference>
<dbReference type="EC" id="1.2.1.3" evidence="3"/>
<reference evidence="8 9" key="1">
    <citation type="journal article" date="2014" name="PLoS ONE">
        <title>De novo Genome Assembly of the Fungal Plant Pathogen Pyrenophora semeniperda.</title>
        <authorList>
            <person name="Soliai M.M."/>
            <person name="Meyer S.E."/>
            <person name="Udall J.A."/>
            <person name="Elzinga D.E."/>
            <person name="Hermansen R.A."/>
            <person name="Bodily P.M."/>
            <person name="Hart A.A."/>
            <person name="Coleman C.E."/>
        </authorList>
    </citation>
    <scope>NUCLEOTIDE SEQUENCE [LARGE SCALE GENOMIC DNA]</scope>
    <source>
        <strain evidence="8 9">CCB06</strain>
        <tissue evidence="8">Mycelium</tissue>
    </source>
</reference>
<proteinExistence type="inferred from homology"/>
<keyword evidence="2 6" id="KW-0560">Oxidoreductase</keyword>
<evidence type="ECO:0000256" key="1">
    <source>
        <dbReference type="ARBA" id="ARBA00009986"/>
    </source>
</evidence>
<evidence type="ECO:0000256" key="3">
    <source>
        <dbReference type="ARBA" id="ARBA00024226"/>
    </source>
</evidence>
<evidence type="ECO:0000313" key="9">
    <source>
        <dbReference type="Proteomes" id="UP000265663"/>
    </source>
</evidence>
<dbReference type="AlphaFoldDB" id="A0A3M7MII3"/>
<dbReference type="InterPro" id="IPR016163">
    <property type="entry name" value="Ald_DH_C"/>
</dbReference>
<evidence type="ECO:0000313" key="8">
    <source>
        <dbReference type="EMBL" id="RMZ74300.1"/>
    </source>
</evidence>
<dbReference type="InterPro" id="IPR029510">
    <property type="entry name" value="Ald_DH_CS_GLU"/>
</dbReference>
<evidence type="ECO:0000259" key="7">
    <source>
        <dbReference type="Pfam" id="PF00171"/>
    </source>
</evidence>
<dbReference type="InterPro" id="IPR016162">
    <property type="entry name" value="Ald_DH_N"/>
</dbReference>
<dbReference type="EMBL" id="KE747844">
    <property type="protein sequence ID" value="RMZ74300.1"/>
    <property type="molecule type" value="Genomic_DNA"/>
</dbReference>
<dbReference type="CDD" id="cd07098">
    <property type="entry name" value="ALDH_F15-22"/>
    <property type="match status" value="1"/>
</dbReference>
<organism evidence="8 9">
    <name type="scientific">Pyrenophora seminiperda CCB06</name>
    <dbReference type="NCBI Taxonomy" id="1302712"/>
    <lineage>
        <taxon>Eukaryota</taxon>
        <taxon>Fungi</taxon>
        <taxon>Dikarya</taxon>
        <taxon>Ascomycota</taxon>
        <taxon>Pezizomycotina</taxon>
        <taxon>Dothideomycetes</taxon>
        <taxon>Pleosporomycetidae</taxon>
        <taxon>Pleosporales</taxon>
        <taxon>Pleosporineae</taxon>
        <taxon>Pleosporaceae</taxon>
        <taxon>Pyrenophora</taxon>
    </lineage>
</organism>
<dbReference type="InterPro" id="IPR016160">
    <property type="entry name" value="Ald_DH_CS_CYS"/>
</dbReference>
<dbReference type="PROSITE" id="PS00070">
    <property type="entry name" value="ALDEHYDE_DEHYDR_CYS"/>
    <property type="match status" value="1"/>
</dbReference>
<evidence type="ECO:0000256" key="6">
    <source>
        <dbReference type="RuleBase" id="RU003345"/>
    </source>
</evidence>
<dbReference type="OrthoDB" id="310895at2759"/>
<dbReference type="FunFam" id="3.40.309.10:FF:000024">
    <property type="entry name" value="Betaine aldehyde dehydrogenase"/>
    <property type="match status" value="1"/>
</dbReference>
<dbReference type="Proteomes" id="UP000265663">
    <property type="component" value="Unassembled WGS sequence"/>
</dbReference>
<dbReference type="Gene3D" id="3.40.309.10">
    <property type="entry name" value="Aldehyde Dehydrogenase, Chain A, domain 2"/>
    <property type="match status" value="1"/>
</dbReference>
<evidence type="ECO:0000256" key="2">
    <source>
        <dbReference type="ARBA" id="ARBA00023002"/>
    </source>
</evidence>